<feature type="signal peptide" evidence="8">
    <location>
        <begin position="1"/>
        <end position="30"/>
    </location>
</feature>
<evidence type="ECO:0000256" key="7">
    <source>
        <dbReference type="PROSITE-ProRule" id="PRU01240"/>
    </source>
</evidence>
<evidence type="ECO:0000313" key="10">
    <source>
        <dbReference type="EMBL" id="OHA42619.1"/>
    </source>
</evidence>
<evidence type="ECO:0000256" key="3">
    <source>
        <dbReference type="ARBA" id="ARBA00022525"/>
    </source>
</evidence>
<comment type="similarity">
    <text evidence="2 7">Belongs to the peptidase S8 family.</text>
</comment>
<feature type="domain" description="Peptidase S8/S53" evidence="9">
    <location>
        <begin position="160"/>
        <end position="432"/>
    </location>
</feature>
<feature type="chain" id="PRO_5009583836" description="Peptidase S8/S53 domain-containing protein" evidence="8">
    <location>
        <begin position="31"/>
        <end position="691"/>
    </location>
</feature>
<keyword evidence="3" id="KW-0964">Secreted</keyword>
<dbReference type="InterPro" id="IPR036852">
    <property type="entry name" value="Peptidase_S8/S53_dom_sf"/>
</dbReference>
<dbReference type="PANTHER" id="PTHR43806:SF11">
    <property type="entry name" value="CEREVISIN-RELATED"/>
    <property type="match status" value="1"/>
</dbReference>
<feature type="active site" description="Charge relay system" evidence="7">
    <location>
        <position position="210"/>
    </location>
</feature>
<evidence type="ECO:0000256" key="2">
    <source>
        <dbReference type="ARBA" id="ARBA00011073"/>
    </source>
</evidence>
<evidence type="ECO:0000259" key="9">
    <source>
        <dbReference type="Pfam" id="PF00082"/>
    </source>
</evidence>
<reference evidence="10 11" key="1">
    <citation type="journal article" date="2016" name="Nat. Commun.">
        <title>Thousands of microbial genomes shed light on interconnected biogeochemical processes in an aquifer system.</title>
        <authorList>
            <person name="Anantharaman K."/>
            <person name="Brown C.T."/>
            <person name="Hug L.A."/>
            <person name="Sharon I."/>
            <person name="Castelle C.J."/>
            <person name="Probst A.J."/>
            <person name="Thomas B.C."/>
            <person name="Singh A."/>
            <person name="Wilkins M.J."/>
            <person name="Karaoz U."/>
            <person name="Brodie E.L."/>
            <person name="Williams K.H."/>
            <person name="Hubbard S.S."/>
            <person name="Banfield J.F."/>
        </authorList>
    </citation>
    <scope>NUCLEOTIDE SEQUENCE [LARGE SCALE GENOMIC DNA]</scope>
</reference>
<dbReference type="PROSITE" id="PS51892">
    <property type="entry name" value="SUBTILASE"/>
    <property type="match status" value="1"/>
</dbReference>
<dbReference type="GO" id="GO:0004252">
    <property type="term" value="F:serine-type endopeptidase activity"/>
    <property type="evidence" value="ECO:0007669"/>
    <property type="project" value="UniProtKB-UniRule"/>
</dbReference>
<feature type="active site" description="Charge relay system" evidence="7">
    <location>
        <position position="169"/>
    </location>
</feature>
<sequence>MKFKVNKLSSMLTAGFLAVLALTAPSVSSADVLDFKKITRQIEQIKSVVLQDADDAVSDTRTMIEEIKIDGRMFRARADRLVVREKGSSTFRVVNVSAGISLRDAISNFQKNKNLVYVEPDFEVTAFTAPNDPYYTYQWNLFDVSRGGVGAEGAWEYGDGNGVVVAMLDTGIAYETRGKFYMAPDFTSDQFVAGYDFIENDTHPNDDNGHGTHTASIVAEVSDNAIGISGLAPGVRLMPVKVLGRNGSGSYSAVASGIRWAADHGAKVINLSLGGTSPATYLEEALQYAYNKGVTIVAAAGNNGASSLSYPAAYNDYVIAVGATGSDKNLAYYSNFGEGLDIVAPGGDTRVDKNGDGYADGVLGQSFTRPNYANIGYYFMQGTSMAAPHVSGAAALVSGAMPSYSNSMIREVLQDNALDLGDAGYDNLYGYGLLQAGEAVKKARDSAVTPPVLENVLEVSVISPSEGEKVTGNVWIKATTTNGNPIVRADYLADDQIFTVSSSSPFEAIWDSTVVADGPHKIGVIVTDSSGQSAKAEVNIIVNNVKDVFFSDDFDGGNLTLNWVNDAAGAWVLSQKEKISPEYSIGVTGRVRNAAVRSKQIAVGGNSTRIEFSWRIDSMFSSRDYLAFDVSTDGGKSFSQKAVFSGGSSAKGAWKTESVSISVAQNLVLRFRGNIARRYSGYIDDVRVIEN</sequence>
<dbReference type="Proteomes" id="UP000176429">
    <property type="component" value="Unassembled WGS sequence"/>
</dbReference>
<organism evidence="10 11">
    <name type="scientific">Candidatus Taylorbacteria bacterium RIFCSPLOWO2_02_FULL_46_40</name>
    <dbReference type="NCBI Taxonomy" id="1802329"/>
    <lineage>
        <taxon>Bacteria</taxon>
        <taxon>Candidatus Tayloriibacteriota</taxon>
    </lineage>
</organism>
<keyword evidence="5 7" id="KW-0378">Hydrolase</keyword>
<comment type="caution">
    <text evidence="10">The sequence shown here is derived from an EMBL/GenBank/DDBJ whole genome shotgun (WGS) entry which is preliminary data.</text>
</comment>
<dbReference type="AlphaFoldDB" id="A0A1G2P4I4"/>
<evidence type="ECO:0000313" key="11">
    <source>
        <dbReference type="Proteomes" id="UP000176429"/>
    </source>
</evidence>
<dbReference type="InterPro" id="IPR023828">
    <property type="entry name" value="Peptidase_S8_Ser-AS"/>
</dbReference>
<keyword evidence="6 7" id="KW-0720">Serine protease</keyword>
<dbReference type="Gene3D" id="3.40.50.200">
    <property type="entry name" value="Peptidase S8/S53 domain"/>
    <property type="match status" value="1"/>
</dbReference>
<protein>
    <recommendedName>
        <fullName evidence="9">Peptidase S8/S53 domain-containing protein</fullName>
    </recommendedName>
</protein>
<dbReference type="Pfam" id="PF17957">
    <property type="entry name" value="Big_7"/>
    <property type="match status" value="1"/>
</dbReference>
<proteinExistence type="inferred from homology"/>
<dbReference type="InterPro" id="IPR050131">
    <property type="entry name" value="Peptidase_S8_subtilisin-like"/>
</dbReference>
<dbReference type="PANTHER" id="PTHR43806">
    <property type="entry name" value="PEPTIDASE S8"/>
    <property type="match status" value="1"/>
</dbReference>
<dbReference type="EMBL" id="MHSH01000002">
    <property type="protein sequence ID" value="OHA42619.1"/>
    <property type="molecule type" value="Genomic_DNA"/>
</dbReference>
<evidence type="ECO:0000256" key="6">
    <source>
        <dbReference type="ARBA" id="ARBA00022825"/>
    </source>
</evidence>
<dbReference type="InterPro" id="IPR013783">
    <property type="entry name" value="Ig-like_fold"/>
</dbReference>
<comment type="subcellular location">
    <subcellularLocation>
        <location evidence="1">Secreted</location>
    </subcellularLocation>
</comment>
<dbReference type="InterPro" id="IPR034084">
    <property type="entry name" value="Thermitase-like_dom"/>
</dbReference>
<keyword evidence="4 7" id="KW-0645">Protease</keyword>
<evidence type="ECO:0000256" key="8">
    <source>
        <dbReference type="SAM" id="SignalP"/>
    </source>
</evidence>
<dbReference type="PROSITE" id="PS00138">
    <property type="entry name" value="SUBTILASE_SER"/>
    <property type="match status" value="1"/>
</dbReference>
<dbReference type="InterPro" id="IPR015500">
    <property type="entry name" value="Peptidase_S8_subtilisin-rel"/>
</dbReference>
<dbReference type="GO" id="GO:0005576">
    <property type="term" value="C:extracellular region"/>
    <property type="evidence" value="ECO:0007669"/>
    <property type="project" value="UniProtKB-SubCell"/>
</dbReference>
<dbReference type="CDD" id="cd07484">
    <property type="entry name" value="Peptidases_S8_Thermitase_like"/>
    <property type="match status" value="1"/>
</dbReference>
<keyword evidence="8" id="KW-0732">Signal</keyword>
<dbReference type="InterPro" id="IPR000209">
    <property type="entry name" value="Peptidase_S8/S53_dom"/>
</dbReference>
<dbReference type="SUPFAM" id="SSF52743">
    <property type="entry name" value="Subtilisin-like"/>
    <property type="match status" value="1"/>
</dbReference>
<evidence type="ECO:0000256" key="5">
    <source>
        <dbReference type="ARBA" id="ARBA00022801"/>
    </source>
</evidence>
<evidence type="ECO:0000256" key="1">
    <source>
        <dbReference type="ARBA" id="ARBA00004613"/>
    </source>
</evidence>
<evidence type="ECO:0000256" key="4">
    <source>
        <dbReference type="ARBA" id="ARBA00022670"/>
    </source>
</evidence>
<dbReference type="Gene3D" id="2.60.40.10">
    <property type="entry name" value="Immunoglobulins"/>
    <property type="match status" value="1"/>
</dbReference>
<dbReference type="GO" id="GO:0006508">
    <property type="term" value="P:proteolysis"/>
    <property type="evidence" value="ECO:0007669"/>
    <property type="project" value="UniProtKB-KW"/>
</dbReference>
<accession>A0A1G2P4I4</accession>
<feature type="active site" description="Charge relay system" evidence="7">
    <location>
        <position position="384"/>
    </location>
</feature>
<gene>
    <name evidence="10" type="ORF">A3H68_02245</name>
</gene>
<name>A0A1G2P4I4_9BACT</name>
<dbReference type="PRINTS" id="PR00723">
    <property type="entry name" value="SUBTILISIN"/>
</dbReference>
<dbReference type="Pfam" id="PF00082">
    <property type="entry name" value="Peptidase_S8"/>
    <property type="match status" value="1"/>
</dbReference>